<dbReference type="RefSeq" id="WP_189578245.1">
    <property type="nucleotide sequence ID" value="NZ_BMYF01000001.1"/>
</dbReference>
<dbReference type="SUPFAM" id="SSF53756">
    <property type="entry name" value="UDP-Glycosyltransferase/glycogen phosphorylase"/>
    <property type="match status" value="1"/>
</dbReference>
<proteinExistence type="inferred from homology"/>
<keyword evidence="7" id="KW-1185">Reference proteome</keyword>
<dbReference type="Pfam" id="PF02350">
    <property type="entry name" value="Epimerase_2"/>
    <property type="match status" value="1"/>
</dbReference>
<evidence type="ECO:0000256" key="4">
    <source>
        <dbReference type="RuleBase" id="RU003513"/>
    </source>
</evidence>
<reference evidence="6" key="1">
    <citation type="journal article" date="2014" name="Int. J. Syst. Evol. Microbiol.">
        <title>Complete genome sequence of Corynebacterium casei LMG S-19264T (=DSM 44701T), isolated from a smear-ripened cheese.</title>
        <authorList>
            <consortium name="US DOE Joint Genome Institute (JGI-PGF)"/>
            <person name="Walter F."/>
            <person name="Albersmeier A."/>
            <person name="Kalinowski J."/>
            <person name="Ruckert C."/>
        </authorList>
    </citation>
    <scope>NUCLEOTIDE SEQUENCE</scope>
    <source>
        <strain evidence="6">KCTC 23224</strain>
    </source>
</reference>
<reference evidence="6" key="2">
    <citation type="submission" date="2020-09" db="EMBL/GenBank/DDBJ databases">
        <authorList>
            <person name="Sun Q."/>
            <person name="Kim S."/>
        </authorList>
    </citation>
    <scope>NUCLEOTIDE SEQUENCE</scope>
    <source>
        <strain evidence="6">KCTC 23224</strain>
    </source>
</reference>
<keyword evidence="1 4" id="KW-0413">Isomerase</keyword>
<evidence type="ECO:0000313" key="7">
    <source>
        <dbReference type="Proteomes" id="UP000642809"/>
    </source>
</evidence>
<evidence type="ECO:0000256" key="3">
    <source>
        <dbReference type="ARBA" id="ARBA00038858"/>
    </source>
</evidence>
<dbReference type="PANTHER" id="PTHR43174:SF2">
    <property type="entry name" value="UDP-N-ACETYLGLUCOSAMINE 2-EPIMERASE"/>
    <property type="match status" value="1"/>
</dbReference>
<dbReference type="InterPro" id="IPR029767">
    <property type="entry name" value="WecB-like"/>
</dbReference>
<dbReference type="CDD" id="cd03786">
    <property type="entry name" value="GTB_UDP-GlcNAc_2-Epimerase"/>
    <property type="match status" value="1"/>
</dbReference>
<dbReference type="Gene3D" id="3.40.50.2000">
    <property type="entry name" value="Glycogen Phosphorylase B"/>
    <property type="match status" value="2"/>
</dbReference>
<dbReference type="EMBL" id="BMYF01000001">
    <property type="protein sequence ID" value="GHB23790.1"/>
    <property type="molecule type" value="Genomic_DNA"/>
</dbReference>
<evidence type="ECO:0000259" key="5">
    <source>
        <dbReference type="Pfam" id="PF02350"/>
    </source>
</evidence>
<name>A0A8J3G3J4_9BACT</name>
<dbReference type="GO" id="GO:0008761">
    <property type="term" value="F:UDP-N-acetylglucosamine 2-epimerase activity"/>
    <property type="evidence" value="ECO:0007669"/>
    <property type="project" value="UniProtKB-EC"/>
</dbReference>
<organism evidence="6 7">
    <name type="scientific">Mongoliitalea lutea</name>
    <dbReference type="NCBI Taxonomy" id="849756"/>
    <lineage>
        <taxon>Bacteria</taxon>
        <taxon>Pseudomonadati</taxon>
        <taxon>Bacteroidota</taxon>
        <taxon>Cytophagia</taxon>
        <taxon>Cytophagales</taxon>
        <taxon>Cyclobacteriaceae</taxon>
        <taxon>Mongoliitalea</taxon>
    </lineage>
</organism>
<comment type="similarity">
    <text evidence="2 4">Belongs to the UDP-N-acetylglucosamine 2-epimerase family.</text>
</comment>
<sequence>MRIDIIYGTRPEFIKLAMLIHKLREYGQEVRVISTGQHKEMLKGLEEWFNITPDITLEVMREGQSIAQLSAALLGELSCLYSEEKPHWVVVQGDTQTAFVGAQAAFYHGIKIAHVEAGLRTYDKRAPFPEEINRQMISKLADLHFCPAVSSSQNLLEEKVQEHLIEVVGNTVLDALEYSREKIKAENLFPLELERYFSGEKQTSRMVLITTHRRENFGEGLEQICKAILHLAAANLEVDFLVLLHPNPQVKKTLLDYLENKFPNVDLISPLTYSDFLALLQRSYFLLTDSGGLQEEAPSFGKPVLLLRELTERPEGVVAGCVKVVGTSLENIVSEAQKLLDSEADYKAMQVDRNPFGDGKSAQFIVNRLIHEG</sequence>
<comment type="caution">
    <text evidence="6">The sequence shown here is derived from an EMBL/GenBank/DDBJ whole genome shotgun (WGS) entry which is preliminary data.</text>
</comment>
<dbReference type="PANTHER" id="PTHR43174">
    <property type="entry name" value="UDP-N-ACETYLGLUCOSAMINE 2-EPIMERASE"/>
    <property type="match status" value="1"/>
</dbReference>
<dbReference type="Proteomes" id="UP000642809">
    <property type="component" value="Unassembled WGS sequence"/>
</dbReference>
<evidence type="ECO:0000256" key="1">
    <source>
        <dbReference type="ARBA" id="ARBA00023235"/>
    </source>
</evidence>
<dbReference type="InterPro" id="IPR003331">
    <property type="entry name" value="UDP_GlcNAc_Epimerase_2_dom"/>
</dbReference>
<feature type="domain" description="UDP-N-acetylglucosamine 2-epimerase" evidence="5">
    <location>
        <begin position="24"/>
        <end position="368"/>
    </location>
</feature>
<accession>A0A8J3G3J4</accession>
<dbReference type="AlphaFoldDB" id="A0A8J3G3J4"/>
<protein>
    <recommendedName>
        <fullName evidence="3">UDP-N-acetylglucosamine 2-epimerase (non-hydrolyzing)</fullName>
        <ecNumber evidence="3">5.1.3.14</ecNumber>
    </recommendedName>
</protein>
<evidence type="ECO:0000256" key="2">
    <source>
        <dbReference type="ARBA" id="ARBA00038209"/>
    </source>
</evidence>
<dbReference type="EC" id="5.1.3.14" evidence="3"/>
<dbReference type="NCBIfam" id="TIGR00236">
    <property type="entry name" value="wecB"/>
    <property type="match status" value="1"/>
</dbReference>
<gene>
    <name evidence="6" type="ORF">GCM10008106_00480</name>
</gene>
<evidence type="ECO:0000313" key="6">
    <source>
        <dbReference type="EMBL" id="GHB23790.1"/>
    </source>
</evidence>